<organism evidence="7 8">
    <name type="scientific">Solirubrobacter deserti</name>
    <dbReference type="NCBI Taxonomy" id="2282478"/>
    <lineage>
        <taxon>Bacteria</taxon>
        <taxon>Bacillati</taxon>
        <taxon>Actinomycetota</taxon>
        <taxon>Thermoleophilia</taxon>
        <taxon>Solirubrobacterales</taxon>
        <taxon>Solirubrobacteraceae</taxon>
        <taxon>Solirubrobacter</taxon>
    </lineage>
</organism>
<evidence type="ECO:0000256" key="1">
    <source>
        <dbReference type="ARBA" id="ARBA00004651"/>
    </source>
</evidence>
<dbReference type="PIRSF" id="PIRSF006060">
    <property type="entry name" value="AA_transporter"/>
    <property type="match status" value="1"/>
</dbReference>
<feature type="transmembrane region" description="Helical" evidence="6">
    <location>
        <begin position="111"/>
        <end position="131"/>
    </location>
</feature>
<dbReference type="Proteomes" id="UP001147700">
    <property type="component" value="Unassembled WGS sequence"/>
</dbReference>
<evidence type="ECO:0000256" key="2">
    <source>
        <dbReference type="ARBA" id="ARBA00022475"/>
    </source>
</evidence>
<sequence>MLTTRTAIALYVGAVLGPGVLFIPAVAAREAGPASVLAWAALLALSVPLAATFAALGTRQPEAGGTAAYVRRAFGRRAGATTGWWFLGGVMIGAPAVALVGGFYVAELLDAGRGAAVAAAVAMIAIVLAANAASLHTTARLQLGLAAVLGALLLVAVVTALPHGQADNWTPFAPNGWLAIGGAASVLMFSFVGWEAGSHLAGELKDPARQLPRAIGAAVAIVIVLYLGLAAATIGVGTTSDVPLADLMGAGLGEAGRTLTALLAVLLTMGTMNTYVAAATRLAGALAEERNAPSFLVTPKHALAAMAAISGTLLLGLAVELMDVDALLRATSALFVAVYVTATAAGSKLLEGAGRAAARVAFVAVLVVFAFSGAYILLPLAFIVVASVARRFVRASVATPV</sequence>
<accession>A0ABT4RCY7</accession>
<feature type="transmembrane region" description="Helical" evidence="6">
    <location>
        <begin position="362"/>
        <end position="389"/>
    </location>
</feature>
<proteinExistence type="predicted"/>
<keyword evidence="2" id="KW-1003">Cell membrane</keyword>
<keyword evidence="5 6" id="KW-0472">Membrane</keyword>
<feature type="transmembrane region" description="Helical" evidence="6">
    <location>
        <begin position="301"/>
        <end position="319"/>
    </location>
</feature>
<evidence type="ECO:0000313" key="7">
    <source>
        <dbReference type="EMBL" id="MDA0136382.1"/>
    </source>
</evidence>
<dbReference type="Pfam" id="PF13520">
    <property type="entry name" value="AA_permease_2"/>
    <property type="match status" value="1"/>
</dbReference>
<dbReference type="EMBL" id="JAPCID010000003">
    <property type="protein sequence ID" value="MDA0136382.1"/>
    <property type="molecule type" value="Genomic_DNA"/>
</dbReference>
<dbReference type="InterPro" id="IPR050367">
    <property type="entry name" value="APC_superfamily"/>
</dbReference>
<feature type="transmembrane region" description="Helical" evidence="6">
    <location>
        <begin position="331"/>
        <end position="350"/>
    </location>
</feature>
<feature type="transmembrane region" description="Helical" evidence="6">
    <location>
        <begin position="215"/>
        <end position="238"/>
    </location>
</feature>
<evidence type="ECO:0000256" key="5">
    <source>
        <dbReference type="ARBA" id="ARBA00023136"/>
    </source>
</evidence>
<feature type="transmembrane region" description="Helical" evidence="6">
    <location>
        <begin position="84"/>
        <end position="105"/>
    </location>
</feature>
<feature type="transmembrane region" description="Helical" evidence="6">
    <location>
        <begin position="176"/>
        <end position="194"/>
    </location>
</feature>
<evidence type="ECO:0000256" key="6">
    <source>
        <dbReference type="SAM" id="Phobius"/>
    </source>
</evidence>
<feature type="transmembrane region" description="Helical" evidence="6">
    <location>
        <begin position="34"/>
        <end position="56"/>
    </location>
</feature>
<name>A0ABT4RCY7_9ACTN</name>
<gene>
    <name evidence="7" type="ORF">OJ962_02660</name>
</gene>
<evidence type="ECO:0000256" key="4">
    <source>
        <dbReference type="ARBA" id="ARBA00022989"/>
    </source>
</evidence>
<dbReference type="InterPro" id="IPR002293">
    <property type="entry name" value="AA/rel_permease1"/>
</dbReference>
<dbReference type="PANTHER" id="PTHR42770:SF13">
    <property type="entry name" value="L-METHIONINE_BRANCHED-CHAIN AMINO ACID EXPORTER YJEH"/>
    <property type="match status" value="1"/>
</dbReference>
<dbReference type="PANTHER" id="PTHR42770">
    <property type="entry name" value="AMINO ACID TRANSPORTER-RELATED"/>
    <property type="match status" value="1"/>
</dbReference>
<feature type="transmembrane region" description="Helical" evidence="6">
    <location>
        <begin position="143"/>
        <end position="164"/>
    </location>
</feature>
<evidence type="ECO:0000313" key="8">
    <source>
        <dbReference type="Proteomes" id="UP001147700"/>
    </source>
</evidence>
<evidence type="ECO:0000256" key="3">
    <source>
        <dbReference type="ARBA" id="ARBA00022692"/>
    </source>
</evidence>
<feature type="transmembrane region" description="Helical" evidence="6">
    <location>
        <begin position="7"/>
        <end position="28"/>
    </location>
</feature>
<comment type="subcellular location">
    <subcellularLocation>
        <location evidence="1">Cell membrane</location>
        <topology evidence="1">Multi-pass membrane protein</topology>
    </subcellularLocation>
</comment>
<dbReference type="Gene3D" id="1.20.1740.10">
    <property type="entry name" value="Amino acid/polyamine transporter I"/>
    <property type="match status" value="1"/>
</dbReference>
<keyword evidence="8" id="KW-1185">Reference proteome</keyword>
<feature type="transmembrane region" description="Helical" evidence="6">
    <location>
        <begin position="258"/>
        <end position="280"/>
    </location>
</feature>
<protein>
    <submittedName>
        <fullName evidence="7">Amino acid permease</fullName>
    </submittedName>
</protein>
<dbReference type="RefSeq" id="WP_202955465.1">
    <property type="nucleotide sequence ID" value="NZ_JAPCID010000003.1"/>
</dbReference>
<keyword evidence="3 6" id="KW-0812">Transmembrane</keyword>
<reference evidence="7" key="1">
    <citation type="submission" date="2022-10" db="EMBL/GenBank/DDBJ databases">
        <title>The WGS of Solirubrobacter sp. CPCC 204708.</title>
        <authorList>
            <person name="Jiang Z."/>
        </authorList>
    </citation>
    <scope>NUCLEOTIDE SEQUENCE</scope>
    <source>
        <strain evidence="7">CPCC 204708</strain>
    </source>
</reference>
<keyword evidence="4 6" id="KW-1133">Transmembrane helix</keyword>
<comment type="caution">
    <text evidence="7">The sequence shown here is derived from an EMBL/GenBank/DDBJ whole genome shotgun (WGS) entry which is preliminary data.</text>
</comment>